<sequence>MKYLVPILLLSFSAAAQSSGYTGKVYTGPWSQLRRTAERLNHVEIAWESVAGATSYEVEIKSVADTFGYYLPSSNTTGFSSPTVDCTNDTPAGGSTTPKVCITGTTAVIYGLTADTRYRIRIHANGATNTAYNTTYSYQLPVRTGLYPIETTTYELTNWADIQISDPGDFNWFTNYWGTRQRRITSRTRDGNDRRISMGYPKQLRVARMTDGYEFIRPHEQDGKVVLRVDDDSYSVINNTFFDVYLPTELLTPSDTVFYDTYGTSPSPNFERYNNGSATSIYTSSPRVAGNGTGGITRTGENRFSWDMRYVAFETYSSGANDPYNHQPLGVLYDLVDNVVERTFTPPTGFIIGNGQFDVCPKGDHVMFNNDQGSGSGAAIHVYRVSDGAYLGNFEGSTAGGTSPSDYMGHADLGISIQGNCVIIGRKGGDVIMIPIEGPKAGVHIDMVSQIANAAEISHIGAQHYLNEGWAVMDVSKPTNSFPNGNEETRFFNKIWSMQLDESCEDRGENALVRFWTNHNTTGTKSSQTNNGGTKIIARPFASGNIDLTKVFANLFVPTSGSTNHPEAYVIEQNTLHGDEIPYTGGGDVTAPTVTSVTVDQITQTSARITWDLDEGATGQIEYGLTTGYGTTTVLSSQFLDRHSQTIGAGINPPALSPGTLYNYNIIGEDAAGNAIAAFNRTFTTLAATMNWVVVNPSLIGSARGNSGAVKFVIN</sequence>
<reference evidence="3 4" key="1">
    <citation type="journal article" date="2009" name="J. Bacteriol.">
        <title>Complete genome sequence of Robiginitalea biformata HTCC2501.</title>
        <authorList>
            <person name="Oh H.M."/>
            <person name="Giovannoni S.J."/>
            <person name="Lee K."/>
            <person name="Ferriera S."/>
            <person name="Johnson J."/>
            <person name="Cho J.C."/>
        </authorList>
    </citation>
    <scope>NUCLEOTIDE SEQUENCE [LARGE SCALE GENOMIC DNA]</scope>
    <source>
        <strain evidence="4">ATCC BAA-864 / HTCC2501 / KCTC 12146</strain>
    </source>
</reference>
<dbReference type="InterPro" id="IPR013783">
    <property type="entry name" value="Ig-like_fold"/>
</dbReference>
<dbReference type="KEGG" id="rbi:RB2501_01281"/>
<dbReference type="InterPro" id="IPR003961">
    <property type="entry name" value="FN3_dom"/>
</dbReference>
<keyword evidence="4" id="KW-1185">Reference proteome</keyword>
<organism evidence="3 4">
    <name type="scientific">Robiginitalea biformata (strain ATCC BAA-864 / DSM 15991 / KCTC 12146 / HTCC2501)</name>
    <dbReference type="NCBI Taxonomy" id="313596"/>
    <lineage>
        <taxon>Bacteria</taxon>
        <taxon>Pseudomonadati</taxon>
        <taxon>Bacteroidota</taxon>
        <taxon>Flavobacteriia</taxon>
        <taxon>Flavobacteriales</taxon>
        <taxon>Flavobacteriaceae</taxon>
        <taxon>Robiginitalea</taxon>
    </lineage>
</organism>
<feature type="chain" id="PRO_5002667602" description="Fibronectin type-III domain-containing protein" evidence="1">
    <location>
        <begin position="19"/>
        <end position="715"/>
    </location>
</feature>
<dbReference type="Proteomes" id="UP000009049">
    <property type="component" value="Chromosome"/>
</dbReference>
<gene>
    <name evidence="3" type="ordered locus">RB2501_01281</name>
</gene>
<feature type="signal peptide" evidence="1">
    <location>
        <begin position="1"/>
        <end position="18"/>
    </location>
</feature>
<dbReference type="OrthoDB" id="5508967at2"/>
<evidence type="ECO:0000313" key="3">
    <source>
        <dbReference type="EMBL" id="EAR14666.1"/>
    </source>
</evidence>
<dbReference type="RefSeq" id="WP_015755453.1">
    <property type="nucleotide sequence ID" value="NC_013222.1"/>
</dbReference>
<name>A4CP49_ROBBH</name>
<evidence type="ECO:0000313" key="4">
    <source>
        <dbReference type="Proteomes" id="UP000009049"/>
    </source>
</evidence>
<evidence type="ECO:0000259" key="2">
    <source>
        <dbReference type="SMART" id="SM00060"/>
    </source>
</evidence>
<accession>A4CP49</accession>
<proteinExistence type="predicted"/>
<feature type="domain" description="Fibronectin type-III" evidence="2">
    <location>
        <begin position="27"/>
        <end position="130"/>
    </location>
</feature>
<dbReference type="HOGENOM" id="CLU_384890_0_0_10"/>
<dbReference type="AlphaFoldDB" id="A4CP49"/>
<keyword evidence="1" id="KW-0732">Signal</keyword>
<feature type="domain" description="Fibronectin type-III" evidence="2">
    <location>
        <begin position="591"/>
        <end position="675"/>
    </location>
</feature>
<dbReference type="SUPFAM" id="SSF49265">
    <property type="entry name" value="Fibronectin type III"/>
    <property type="match status" value="1"/>
</dbReference>
<protein>
    <recommendedName>
        <fullName evidence="2">Fibronectin type-III domain-containing protein</fullName>
    </recommendedName>
</protein>
<dbReference type="InterPro" id="IPR036116">
    <property type="entry name" value="FN3_sf"/>
</dbReference>
<dbReference type="EMBL" id="CP001712">
    <property type="protein sequence ID" value="EAR14666.1"/>
    <property type="molecule type" value="Genomic_DNA"/>
</dbReference>
<dbReference type="Gene3D" id="2.60.40.10">
    <property type="entry name" value="Immunoglobulins"/>
    <property type="match status" value="1"/>
</dbReference>
<dbReference type="SMART" id="SM00060">
    <property type="entry name" value="FN3"/>
    <property type="match status" value="2"/>
</dbReference>
<dbReference type="STRING" id="313596.RB2501_01281"/>
<evidence type="ECO:0000256" key="1">
    <source>
        <dbReference type="SAM" id="SignalP"/>
    </source>
</evidence>